<feature type="compositionally biased region" description="Polar residues" evidence="5">
    <location>
        <begin position="551"/>
        <end position="563"/>
    </location>
</feature>
<accession>A0AAV5QGN9</accession>
<gene>
    <name evidence="7" type="ORF">DASC09_006680</name>
</gene>
<dbReference type="EMBL" id="BTFZ01000001">
    <property type="protein sequence ID" value="GMM33343.1"/>
    <property type="molecule type" value="Genomic_DNA"/>
</dbReference>
<comment type="caution">
    <text evidence="7">The sequence shown here is derived from an EMBL/GenBank/DDBJ whole genome shotgun (WGS) entry which is preliminary data.</text>
</comment>
<evidence type="ECO:0000256" key="2">
    <source>
        <dbReference type="ARBA" id="ARBA00013801"/>
    </source>
</evidence>
<evidence type="ECO:0000256" key="1">
    <source>
        <dbReference type="ARBA" id="ARBA00005246"/>
    </source>
</evidence>
<proteinExistence type="inferred from homology"/>
<dbReference type="Proteomes" id="UP001360560">
    <property type="component" value="Unassembled WGS sequence"/>
</dbReference>
<dbReference type="InterPro" id="IPR036570">
    <property type="entry name" value="HORMA_dom_sf"/>
</dbReference>
<keyword evidence="8" id="KW-1185">Reference proteome</keyword>
<evidence type="ECO:0000313" key="8">
    <source>
        <dbReference type="Proteomes" id="UP001360560"/>
    </source>
</evidence>
<dbReference type="InterPro" id="IPR040182">
    <property type="entry name" value="ATG13"/>
</dbReference>
<dbReference type="GO" id="GO:0000407">
    <property type="term" value="C:phagophore assembly site"/>
    <property type="evidence" value="ECO:0007669"/>
    <property type="project" value="TreeGrafter"/>
</dbReference>
<dbReference type="GO" id="GO:1990316">
    <property type="term" value="C:Atg1/ULK1 kinase complex"/>
    <property type="evidence" value="ECO:0007669"/>
    <property type="project" value="InterPro"/>
</dbReference>
<evidence type="ECO:0000313" key="7">
    <source>
        <dbReference type="EMBL" id="GMM33343.1"/>
    </source>
</evidence>
<dbReference type="Gene3D" id="3.30.900.10">
    <property type="entry name" value="HORMA domain"/>
    <property type="match status" value="1"/>
</dbReference>
<feature type="compositionally biased region" description="Polar residues" evidence="5">
    <location>
        <begin position="792"/>
        <end position="819"/>
    </location>
</feature>
<sequence length="1149" mass="124688">MNNTDPSPSILPLAAPVISPNKMAEDATESENGAILKKMVYQFFLKASSLLENNRVSKLENTLQNEAQKLNNWFNISTDTSSIPYDQIKPWKQSTIEASKSSIPPLIIETYLDLRDIHPKQKVYLNDKDANPWFVTKGKKKTEVVLERWLFEFEADQASAEQNGDYKDEDTLNEELSSIYKKCIVFFRNLFTCVNLLPATDLRKAIGIYNASEQQFHEEIPTPQEPGQCYQNLKVNIRLLNGLNPISSRGRVGLSKELISTYANISNDNDDTNANIAVESFDSIKTPRGILKGSVQYRKDTNFFLNKRIDPDLKSQEQVSPDQPLPTPKTTLDHEATTNNNSIQQQQKRVSILSNQSYSPSIGEPPEYQPKQVSPNPSGGDDLTKKLQAKAIPIINRSSSNVSLAALLRSAKSVNQTGGVYGIGSYSGAAGGAITGGAAMSIPKSFTSSYGGSLISNNNNNIMNINQPSVSDFQVGSAGKYSSSFSSRHQLPTGTSVGANAAGSASGVVAGTNQQQRKSLLLGNVHYGGNLSRNPSLDSSRRRDSEVTDGGQKSQKQPPGFQSNLFADDDITDFIKSVDNKADLKVGGTPTAADFDEGKFGSGAKNSNLNDYLVKFKSMRTANNLLSESLENSALINNSPQPSYGLKNTFRSSRGSGSGGDLGIPQSTYSGSSYHSVAMNKGGSYSSNISYSRNAGVPVTGNYPSGNSGIHRYSFTSPGNSPHVGNTDYTPLVPSRLSGTFMASGETNVANEPISVSPSGNDISRHPSSYNPSIHQQSYQRQNITGGVGMYRNNSSSNSNGFAHSLQSQHRRQGSGTNLYSYEGAGANNFSGYGIQDAYLNEALNPGSLNIDISKDQNSNTTNNNYYRFNGSNSRFPASAGGNYINYQNSNDSNAYGYNMNTNPYDIGSAPLPIMIGNGLNSGNMSRGDTAPMNSNSNLYGGTNNQYNVDKNYHGNTGPGGAMSYNDGGIQYYATEMDYHHNKTTTNDYGNNNHNNNNNNNHVVGLGTRSDGTSSPMIDQRQLIANRYNPSRKSQRYYQKSHQRHGISSLLGKTIDGPGSMGIKLPSLQSSSPSMAIITTTNAYAKMNSVTDAGNNDEVAELTGRANVIAEDFSREDHEEVLEDDDGPHPEEEYMENIGCDEDEIVFDI</sequence>
<dbReference type="Pfam" id="PF10033">
    <property type="entry name" value="ATG13"/>
    <property type="match status" value="1"/>
</dbReference>
<dbReference type="InterPro" id="IPR018731">
    <property type="entry name" value="Atg13_N"/>
</dbReference>
<dbReference type="Gene3D" id="6.10.140.1900">
    <property type="match status" value="1"/>
</dbReference>
<feature type="region of interest" description="Disordered" evidence="5">
    <location>
        <begin position="309"/>
        <end position="384"/>
    </location>
</feature>
<dbReference type="GO" id="GO:0005829">
    <property type="term" value="C:cytosol"/>
    <property type="evidence" value="ECO:0007669"/>
    <property type="project" value="TreeGrafter"/>
</dbReference>
<reference evidence="7 8" key="1">
    <citation type="journal article" date="2023" name="Elife">
        <title>Identification of key yeast species and microbe-microbe interactions impacting larval growth of Drosophila in the wild.</title>
        <authorList>
            <person name="Mure A."/>
            <person name="Sugiura Y."/>
            <person name="Maeda R."/>
            <person name="Honda K."/>
            <person name="Sakurai N."/>
            <person name="Takahashi Y."/>
            <person name="Watada M."/>
            <person name="Katoh T."/>
            <person name="Gotoh A."/>
            <person name="Gotoh Y."/>
            <person name="Taniguchi I."/>
            <person name="Nakamura K."/>
            <person name="Hayashi T."/>
            <person name="Katayama T."/>
            <person name="Uemura T."/>
            <person name="Hattori Y."/>
        </authorList>
    </citation>
    <scope>NUCLEOTIDE SEQUENCE [LARGE SCALE GENOMIC DNA]</scope>
    <source>
        <strain evidence="7 8">SC-9</strain>
    </source>
</reference>
<keyword evidence="3 4" id="KW-0072">Autophagy</keyword>
<protein>
    <recommendedName>
        <fullName evidence="2 4">Autophagy-related protein 13</fullName>
    </recommendedName>
</protein>
<feature type="compositionally biased region" description="Polar residues" evidence="5">
    <location>
        <begin position="751"/>
        <end position="785"/>
    </location>
</feature>
<dbReference type="PANTHER" id="PTHR13430:SF4">
    <property type="entry name" value="AUTOPHAGY-RELATED PROTEIN 13"/>
    <property type="match status" value="1"/>
</dbReference>
<evidence type="ECO:0000259" key="6">
    <source>
        <dbReference type="Pfam" id="PF10033"/>
    </source>
</evidence>
<feature type="compositionally biased region" description="Polar residues" evidence="5">
    <location>
        <begin position="337"/>
        <end position="360"/>
    </location>
</feature>
<dbReference type="PANTHER" id="PTHR13430">
    <property type="match status" value="1"/>
</dbReference>
<dbReference type="GeneID" id="90071322"/>
<dbReference type="GO" id="GO:0000423">
    <property type="term" value="P:mitophagy"/>
    <property type="evidence" value="ECO:0007669"/>
    <property type="project" value="TreeGrafter"/>
</dbReference>
<evidence type="ECO:0000256" key="3">
    <source>
        <dbReference type="ARBA" id="ARBA00023006"/>
    </source>
</evidence>
<feature type="region of interest" description="Disordered" evidence="5">
    <location>
        <begin position="751"/>
        <end position="819"/>
    </location>
</feature>
<feature type="region of interest" description="Disordered" evidence="5">
    <location>
        <begin position="524"/>
        <end position="563"/>
    </location>
</feature>
<name>A0AAV5QGN9_9ASCO</name>
<dbReference type="GO" id="GO:0034727">
    <property type="term" value="P:piecemeal microautophagy of the nucleus"/>
    <property type="evidence" value="ECO:0007669"/>
    <property type="project" value="TreeGrafter"/>
</dbReference>
<feature type="domain" description="Autophagy-related protein 13 N-terminal" evidence="6">
    <location>
        <begin position="40"/>
        <end position="303"/>
    </location>
</feature>
<organism evidence="7 8">
    <name type="scientific">Saccharomycopsis crataegensis</name>
    <dbReference type="NCBI Taxonomy" id="43959"/>
    <lineage>
        <taxon>Eukaryota</taxon>
        <taxon>Fungi</taxon>
        <taxon>Dikarya</taxon>
        <taxon>Ascomycota</taxon>
        <taxon>Saccharomycotina</taxon>
        <taxon>Saccharomycetes</taxon>
        <taxon>Saccharomycopsidaceae</taxon>
        <taxon>Saccharomycopsis</taxon>
    </lineage>
</organism>
<comment type="similarity">
    <text evidence="1 4">Belongs to the ATG13 family. Fungi subfamily.</text>
</comment>
<evidence type="ECO:0000256" key="5">
    <source>
        <dbReference type="SAM" id="MobiDB-lite"/>
    </source>
</evidence>
<dbReference type="AlphaFoldDB" id="A0AAV5QGN9"/>
<dbReference type="GO" id="GO:0034497">
    <property type="term" value="P:protein localization to phagophore assembly site"/>
    <property type="evidence" value="ECO:0007669"/>
    <property type="project" value="TreeGrafter"/>
</dbReference>
<dbReference type="RefSeq" id="XP_064850343.1">
    <property type="nucleotide sequence ID" value="XM_064994271.1"/>
</dbReference>
<evidence type="ECO:0000256" key="4">
    <source>
        <dbReference type="RuleBase" id="RU361214"/>
    </source>
</evidence>